<dbReference type="CDD" id="cd22962">
    <property type="entry name" value="DD_AtENO3-like"/>
    <property type="match status" value="1"/>
</dbReference>
<dbReference type="GO" id="GO:0004634">
    <property type="term" value="F:phosphopyruvate hydratase activity"/>
    <property type="evidence" value="ECO:0007669"/>
    <property type="project" value="InterPro"/>
</dbReference>
<organism evidence="3 4">
    <name type="scientific">Tribonema minus</name>
    <dbReference type="NCBI Taxonomy" id="303371"/>
    <lineage>
        <taxon>Eukaryota</taxon>
        <taxon>Sar</taxon>
        <taxon>Stramenopiles</taxon>
        <taxon>Ochrophyta</taxon>
        <taxon>PX clade</taxon>
        <taxon>Xanthophyceae</taxon>
        <taxon>Tribonematales</taxon>
        <taxon>Tribonemataceae</taxon>
        <taxon>Tribonema</taxon>
    </lineage>
</organism>
<accession>A0A836CHG9</accession>
<evidence type="ECO:0000256" key="1">
    <source>
        <dbReference type="ARBA" id="ARBA00022842"/>
    </source>
</evidence>
<dbReference type="Proteomes" id="UP000664859">
    <property type="component" value="Unassembled WGS sequence"/>
</dbReference>
<dbReference type="AlphaFoldDB" id="A0A836CHG9"/>
<dbReference type="EMBL" id="JAFCMP010000135">
    <property type="protein sequence ID" value="KAG5185378.1"/>
    <property type="molecule type" value="Genomic_DNA"/>
</dbReference>
<feature type="domain" description="Enolase N-terminal" evidence="2">
    <location>
        <begin position="20"/>
        <end position="129"/>
    </location>
</feature>
<protein>
    <recommendedName>
        <fullName evidence="2">Enolase N-terminal domain-containing protein</fullName>
    </recommendedName>
</protein>
<proteinExistence type="predicted"/>
<dbReference type="InterPro" id="IPR000941">
    <property type="entry name" value="Enolase"/>
</dbReference>
<keyword evidence="1" id="KW-0460">Magnesium</keyword>
<keyword evidence="4" id="KW-1185">Reference proteome</keyword>
<dbReference type="InterPro" id="IPR029017">
    <property type="entry name" value="Enolase-like_N"/>
</dbReference>
<gene>
    <name evidence="3" type="ORF">JKP88DRAFT_312735</name>
</gene>
<evidence type="ECO:0000313" key="3">
    <source>
        <dbReference type="EMBL" id="KAG5185378.1"/>
    </source>
</evidence>
<dbReference type="Gene3D" id="3.30.390.10">
    <property type="entry name" value="Enolase-like, N-terminal domain"/>
    <property type="match status" value="1"/>
</dbReference>
<dbReference type="PANTHER" id="PTHR11902">
    <property type="entry name" value="ENOLASE"/>
    <property type="match status" value="1"/>
</dbReference>
<dbReference type="Gene3D" id="3.20.20.120">
    <property type="entry name" value="Enolase-like C-terminal domain"/>
    <property type="match status" value="1"/>
</dbReference>
<sequence length="344" mass="35504">MAEERQVVEEYLSAHSLSAVLNDVVNEVVKARPDDPFTALAEGLKRASKTSRQILKAQKREVNVRDAVMAVTTILAEPLVGSDPMQQGEIDVLLQQERGSVPDGCVAALSIAACKAGAAHAGLPLYDHVAQAGGTAEVAFVPSTASHHSLAECVRSAQAVHQKVRELLLRTFPDGTLGGLASTAGLQNTNAGKVGGYAPTALTATDAVRIAAAAVDGCRDEGAASIGALALEVAAVDMYSDGMYDTAKFDINATAGGTADSAAAKGKADKKAPAAQKASAVKSAEELLQVYLHWLEQHPVTCVTRAFAPPLAAAASECAALLSKGTESLAHHHAADLKEARPDC</sequence>
<comment type="caution">
    <text evidence="3">The sequence shown here is derived from an EMBL/GenBank/DDBJ whole genome shotgun (WGS) entry which is preliminary data.</text>
</comment>
<name>A0A836CHG9_9STRA</name>
<evidence type="ECO:0000313" key="4">
    <source>
        <dbReference type="Proteomes" id="UP000664859"/>
    </source>
</evidence>
<dbReference type="InterPro" id="IPR020811">
    <property type="entry name" value="Enolase_N"/>
</dbReference>
<dbReference type="SMART" id="SM01193">
    <property type="entry name" value="Enolase_N"/>
    <property type="match status" value="1"/>
</dbReference>
<reference evidence="3" key="1">
    <citation type="submission" date="2021-02" db="EMBL/GenBank/DDBJ databases">
        <title>First Annotated Genome of the Yellow-green Alga Tribonema minus.</title>
        <authorList>
            <person name="Mahan K.M."/>
        </authorList>
    </citation>
    <scope>NUCLEOTIDE SEQUENCE</scope>
    <source>
        <strain evidence="3">UTEX B ZZ1240</strain>
    </source>
</reference>
<dbReference type="GO" id="GO:0000015">
    <property type="term" value="C:phosphopyruvate hydratase complex"/>
    <property type="evidence" value="ECO:0007669"/>
    <property type="project" value="InterPro"/>
</dbReference>
<dbReference type="OrthoDB" id="157471at2759"/>
<dbReference type="GO" id="GO:0000287">
    <property type="term" value="F:magnesium ion binding"/>
    <property type="evidence" value="ECO:0007669"/>
    <property type="project" value="InterPro"/>
</dbReference>
<dbReference type="InterPro" id="IPR036849">
    <property type="entry name" value="Enolase-like_C_sf"/>
</dbReference>
<dbReference type="PANTHER" id="PTHR11902:SF1">
    <property type="entry name" value="ENOLASE"/>
    <property type="match status" value="1"/>
</dbReference>
<dbReference type="GO" id="GO:0006096">
    <property type="term" value="P:glycolytic process"/>
    <property type="evidence" value="ECO:0007669"/>
    <property type="project" value="InterPro"/>
</dbReference>
<evidence type="ECO:0000259" key="2">
    <source>
        <dbReference type="SMART" id="SM01193"/>
    </source>
</evidence>
<dbReference type="SUPFAM" id="SSF54826">
    <property type="entry name" value="Enolase N-terminal domain-like"/>
    <property type="match status" value="1"/>
</dbReference>